<name>A0ABV8L7N6_9NOCA</name>
<proteinExistence type="predicted"/>
<dbReference type="EMBL" id="JBHSBA010000007">
    <property type="protein sequence ID" value="MFC4126399.1"/>
    <property type="molecule type" value="Genomic_DNA"/>
</dbReference>
<evidence type="ECO:0000313" key="2">
    <source>
        <dbReference type="Proteomes" id="UP001595767"/>
    </source>
</evidence>
<dbReference type="InterPro" id="IPR010982">
    <property type="entry name" value="Lambda_DNA-bd_dom_sf"/>
</dbReference>
<protein>
    <recommendedName>
        <fullName evidence="3">Helix-turn-helix protein</fullName>
    </recommendedName>
</protein>
<dbReference type="RefSeq" id="WP_378551377.1">
    <property type="nucleotide sequence ID" value="NZ_JBHSBA010000007.1"/>
</dbReference>
<evidence type="ECO:0008006" key="3">
    <source>
        <dbReference type="Google" id="ProtNLM"/>
    </source>
</evidence>
<organism evidence="1 2">
    <name type="scientific">Nocardia rhizosphaerae</name>
    <dbReference type="NCBI Taxonomy" id="1691571"/>
    <lineage>
        <taxon>Bacteria</taxon>
        <taxon>Bacillati</taxon>
        <taxon>Actinomycetota</taxon>
        <taxon>Actinomycetes</taxon>
        <taxon>Mycobacteriales</taxon>
        <taxon>Nocardiaceae</taxon>
        <taxon>Nocardia</taxon>
    </lineage>
</organism>
<dbReference type="Gene3D" id="1.10.260.40">
    <property type="entry name" value="lambda repressor-like DNA-binding domains"/>
    <property type="match status" value="1"/>
</dbReference>
<accession>A0ABV8L7N6</accession>
<reference evidence="2" key="1">
    <citation type="journal article" date="2019" name="Int. J. Syst. Evol. Microbiol.">
        <title>The Global Catalogue of Microorganisms (GCM) 10K type strain sequencing project: providing services to taxonomists for standard genome sequencing and annotation.</title>
        <authorList>
            <consortium name="The Broad Institute Genomics Platform"/>
            <consortium name="The Broad Institute Genome Sequencing Center for Infectious Disease"/>
            <person name="Wu L."/>
            <person name="Ma J."/>
        </authorList>
    </citation>
    <scope>NUCLEOTIDE SEQUENCE [LARGE SCALE GENOMIC DNA]</scope>
    <source>
        <strain evidence="2">CGMCC 4.7204</strain>
    </source>
</reference>
<sequence>MWPMPGGHAEILAGFVRERRERQLNMSFAAVAAAGGPSKPTMVKIEAGKISNPKTTTFDRLDRSLRWASGSAAAAYWQAAEPVRLEDERRGSEPLRLTGGAIEVPLERISGLMEIQADLHAALDGGSEPAVLREVAARLDNEVNLIVGQWISDIMARNRSQGAIHTGLEVVLGESLSAPVASDDPNVEDRLYRRYLAGGRFADGLSADLRQMFERRAEQHRR</sequence>
<dbReference type="Proteomes" id="UP001595767">
    <property type="component" value="Unassembled WGS sequence"/>
</dbReference>
<evidence type="ECO:0000313" key="1">
    <source>
        <dbReference type="EMBL" id="MFC4126399.1"/>
    </source>
</evidence>
<comment type="caution">
    <text evidence="1">The sequence shown here is derived from an EMBL/GenBank/DDBJ whole genome shotgun (WGS) entry which is preliminary data.</text>
</comment>
<dbReference type="SUPFAM" id="SSF47413">
    <property type="entry name" value="lambda repressor-like DNA-binding domains"/>
    <property type="match status" value="1"/>
</dbReference>
<gene>
    <name evidence="1" type="ORF">ACFOW8_15790</name>
</gene>
<keyword evidence="2" id="KW-1185">Reference proteome</keyword>